<proteinExistence type="inferred from homology"/>
<gene>
    <name evidence="5" type="ORF">A2W70_03760</name>
</gene>
<accession>A0A1F5HUG0</accession>
<protein>
    <recommendedName>
        <fullName evidence="7">50S ribosomal protein L28</fullName>
    </recommendedName>
</protein>
<dbReference type="SUPFAM" id="SSF143800">
    <property type="entry name" value="L28p-like"/>
    <property type="match status" value="1"/>
</dbReference>
<evidence type="ECO:0000313" key="5">
    <source>
        <dbReference type="EMBL" id="OGE07723.1"/>
    </source>
</evidence>
<evidence type="ECO:0000313" key="6">
    <source>
        <dbReference type="Proteomes" id="UP000177747"/>
    </source>
</evidence>
<name>A0A1F5HUG0_9BACT</name>
<dbReference type="Pfam" id="PF00830">
    <property type="entry name" value="Ribosomal_L28"/>
    <property type="match status" value="1"/>
</dbReference>
<comment type="caution">
    <text evidence="5">The sequence shown here is derived from an EMBL/GenBank/DDBJ whole genome shotgun (WGS) entry which is preliminary data.</text>
</comment>
<keyword evidence="3" id="KW-0687">Ribonucleoprotein</keyword>
<evidence type="ECO:0008006" key="7">
    <source>
        <dbReference type="Google" id="ProtNLM"/>
    </source>
</evidence>
<dbReference type="AlphaFoldDB" id="A0A1F5HUG0"/>
<dbReference type="EMBL" id="MFBU01000004">
    <property type="protein sequence ID" value="OGE07723.1"/>
    <property type="molecule type" value="Genomic_DNA"/>
</dbReference>
<comment type="similarity">
    <text evidence="1">Belongs to the bacterial ribosomal protein bL28 family.</text>
</comment>
<reference evidence="5 6" key="1">
    <citation type="journal article" date="2016" name="Nat. Commun.">
        <title>Thousands of microbial genomes shed light on interconnected biogeochemical processes in an aquifer system.</title>
        <authorList>
            <person name="Anantharaman K."/>
            <person name="Brown C.T."/>
            <person name="Hug L.A."/>
            <person name="Sharon I."/>
            <person name="Castelle C.J."/>
            <person name="Probst A.J."/>
            <person name="Thomas B.C."/>
            <person name="Singh A."/>
            <person name="Wilkins M.J."/>
            <person name="Karaoz U."/>
            <person name="Brodie E.L."/>
            <person name="Williams K.H."/>
            <person name="Hubbard S.S."/>
            <person name="Banfield J.F."/>
        </authorList>
    </citation>
    <scope>NUCLEOTIDE SEQUENCE [LARGE SCALE GENOMIC DNA]</scope>
</reference>
<evidence type="ECO:0000256" key="2">
    <source>
        <dbReference type="ARBA" id="ARBA00022980"/>
    </source>
</evidence>
<dbReference type="InterPro" id="IPR026569">
    <property type="entry name" value="Ribosomal_bL28"/>
</dbReference>
<sequence length="98" mass="11231">MRVCEICKKGSMIQKSGAHQYGGGWAMRATKKRVVFKVNLHSVKVTYQGRRQTMRLCTKCLRKVKSQSQSEESKSKEQEKEEKLITPIIKESSRVVSV</sequence>
<evidence type="ECO:0000256" key="1">
    <source>
        <dbReference type="ARBA" id="ARBA00008760"/>
    </source>
</evidence>
<feature type="compositionally biased region" description="Basic and acidic residues" evidence="4">
    <location>
        <begin position="71"/>
        <end position="84"/>
    </location>
</feature>
<dbReference type="GO" id="GO:0005840">
    <property type="term" value="C:ribosome"/>
    <property type="evidence" value="ECO:0007669"/>
    <property type="project" value="UniProtKB-KW"/>
</dbReference>
<dbReference type="STRING" id="1797731.A2W70_03760"/>
<organism evidence="5 6">
    <name type="scientific">Candidatus Curtissbacteria bacterium RIFCSPLOWO2_02_41_11</name>
    <dbReference type="NCBI Taxonomy" id="1797731"/>
    <lineage>
        <taxon>Bacteria</taxon>
        <taxon>Candidatus Curtissiibacteriota</taxon>
    </lineage>
</organism>
<evidence type="ECO:0000256" key="4">
    <source>
        <dbReference type="SAM" id="MobiDB-lite"/>
    </source>
</evidence>
<dbReference type="Gene3D" id="2.30.170.40">
    <property type="entry name" value="Ribosomal protein L28/L24"/>
    <property type="match status" value="1"/>
</dbReference>
<dbReference type="Proteomes" id="UP000177747">
    <property type="component" value="Unassembled WGS sequence"/>
</dbReference>
<evidence type="ECO:0000256" key="3">
    <source>
        <dbReference type="ARBA" id="ARBA00023274"/>
    </source>
</evidence>
<dbReference type="GO" id="GO:1990904">
    <property type="term" value="C:ribonucleoprotein complex"/>
    <property type="evidence" value="ECO:0007669"/>
    <property type="project" value="UniProtKB-KW"/>
</dbReference>
<feature type="region of interest" description="Disordered" evidence="4">
    <location>
        <begin position="65"/>
        <end position="84"/>
    </location>
</feature>
<dbReference type="InterPro" id="IPR037147">
    <property type="entry name" value="Ribosomal_bL28_sf"/>
</dbReference>
<dbReference type="InterPro" id="IPR034704">
    <property type="entry name" value="Ribosomal_bL28/bL31-like_sf"/>
</dbReference>
<dbReference type="GO" id="GO:0003735">
    <property type="term" value="F:structural constituent of ribosome"/>
    <property type="evidence" value="ECO:0007669"/>
    <property type="project" value="InterPro"/>
</dbReference>
<keyword evidence="2" id="KW-0689">Ribosomal protein</keyword>